<dbReference type="SUPFAM" id="SSF55874">
    <property type="entry name" value="ATPase domain of HSP90 chaperone/DNA topoisomerase II/histidine kinase"/>
    <property type="match status" value="1"/>
</dbReference>
<organism evidence="6 7">
    <name type="scientific">Pedobacter hartonius</name>
    <dbReference type="NCBI Taxonomy" id="425514"/>
    <lineage>
        <taxon>Bacteria</taxon>
        <taxon>Pseudomonadati</taxon>
        <taxon>Bacteroidota</taxon>
        <taxon>Sphingobacteriia</taxon>
        <taxon>Sphingobacteriales</taxon>
        <taxon>Sphingobacteriaceae</taxon>
        <taxon>Pedobacter</taxon>
    </lineage>
</organism>
<keyword evidence="4" id="KW-0472">Membrane</keyword>
<dbReference type="EC" id="2.7.13.3" evidence="2"/>
<proteinExistence type="predicted"/>
<keyword evidence="7" id="KW-1185">Reference proteome</keyword>
<dbReference type="InterPro" id="IPR003661">
    <property type="entry name" value="HisK_dim/P_dom"/>
</dbReference>
<protein>
    <recommendedName>
        <fullName evidence="2">histidine kinase</fullName>
        <ecNumber evidence="2">2.7.13.3</ecNumber>
    </recommendedName>
</protein>
<dbReference type="EMBL" id="FNRA01000005">
    <property type="protein sequence ID" value="SEA80854.1"/>
    <property type="molecule type" value="Genomic_DNA"/>
</dbReference>
<dbReference type="GO" id="GO:0000155">
    <property type="term" value="F:phosphorelay sensor kinase activity"/>
    <property type="evidence" value="ECO:0007669"/>
    <property type="project" value="InterPro"/>
</dbReference>
<dbReference type="InterPro" id="IPR011047">
    <property type="entry name" value="Quinoprotein_ADH-like_sf"/>
</dbReference>
<accession>A0A1H4E702</accession>
<dbReference type="STRING" id="425514.SAMN05443550_105276"/>
<dbReference type="SUPFAM" id="SSF50998">
    <property type="entry name" value="Quinoprotein alcohol dehydrogenase-like"/>
    <property type="match status" value="1"/>
</dbReference>
<dbReference type="Pfam" id="PF02518">
    <property type="entry name" value="HATPase_c"/>
    <property type="match status" value="1"/>
</dbReference>
<dbReference type="CDD" id="cd00082">
    <property type="entry name" value="HisKA"/>
    <property type="match status" value="1"/>
</dbReference>
<evidence type="ECO:0000256" key="4">
    <source>
        <dbReference type="SAM" id="Phobius"/>
    </source>
</evidence>
<name>A0A1H4E702_9SPHI</name>
<dbReference type="PRINTS" id="PR00344">
    <property type="entry name" value="BCTRLSENSOR"/>
</dbReference>
<dbReference type="Gene3D" id="2.60.40.10">
    <property type="entry name" value="Immunoglobulins"/>
    <property type="match status" value="1"/>
</dbReference>
<dbReference type="InterPro" id="IPR013783">
    <property type="entry name" value="Ig-like_fold"/>
</dbReference>
<dbReference type="Proteomes" id="UP000198850">
    <property type="component" value="Unassembled WGS sequence"/>
</dbReference>
<keyword evidence="4" id="KW-1133">Transmembrane helix</keyword>
<dbReference type="InterPro" id="IPR015943">
    <property type="entry name" value="WD40/YVTN_repeat-like_dom_sf"/>
</dbReference>
<dbReference type="PANTHER" id="PTHR43547">
    <property type="entry name" value="TWO-COMPONENT HISTIDINE KINASE"/>
    <property type="match status" value="1"/>
</dbReference>
<dbReference type="Gene3D" id="1.10.287.130">
    <property type="match status" value="1"/>
</dbReference>
<dbReference type="Gene3D" id="3.30.565.10">
    <property type="entry name" value="Histidine kinase-like ATPase, C-terminal domain"/>
    <property type="match status" value="1"/>
</dbReference>
<dbReference type="PROSITE" id="PS50109">
    <property type="entry name" value="HIS_KIN"/>
    <property type="match status" value="1"/>
</dbReference>
<dbReference type="InterPro" id="IPR011110">
    <property type="entry name" value="Reg_prop"/>
</dbReference>
<keyword evidence="3" id="KW-0597">Phosphoprotein</keyword>
<evidence type="ECO:0000313" key="7">
    <source>
        <dbReference type="Proteomes" id="UP000198850"/>
    </source>
</evidence>
<reference evidence="6 7" key="1">
    <citation type="submission" date="2016-10" db="EMBL/GenBank/DDBJ databases">
        <authorList>
            <person name="de Groot N.N."/>
        </authorList>
    </citation>
    <scope>NUCLEOTIDE SEQUENCE [LARGE SCALE GENOMIC DNA]</scope>
    <source>
        <strain evidence="6 7">DSM 19033</strain>
    </source>
</reference>
<keyword evidence="4" id="KW-0812">Transmembrane</keyword>
<feature type="domain" description="Histidine kinase" evidence="5">
    <location>
        <begin position="826"/>
        <end position="1042"/>
    </location>
</feature>
<dbReference type="SMART" id="SM00387">
    <property type="entry name" value="HATPase_c"/>
    <property type="match status" value="1"/>
</dbReference>
<dbReference type="SUPFAM" id="SSF63829">
    <property type="entry name" value="Calcium-dependent phosphotriesterase"/>
    <property type="match status" value="1"/>
</dbReference>
<dbReference type="FunFam" id="2.60.40.10:FF:000791">
    <property type="entry name" value="Two-component system sensor histidine kinase/response regulator"/>
    <property type="match status" value="1"/>
</dbReference>
<dbReference type="RefSeq" id="WP_090556763.1">
    <property type="nucleotide sequence ID" value="NZ_FNRA01000005.1"/>
</dbReference>
<sequence length="1053" mass="120587">MRRHLLLIFFVFLSGKLYSQPYYFKSFQVENGLSNNSVICSLQDSRGFMWFGTKDGLNRFNGYQFKIFKNVQGDSRSLGGNFIHALHEDDSGKLWVGTDRGLYIFDQANETFSRVMAAPIEEVRDIKIDPYGNVWFIDGLRLYQYEPRTARLTVYPPDKYFNATALCLAGGQMWVSSAKGELYKIYSQRKGFSKSTSVFSKDKPVAFKFIERVYDAGKGLLLVSTVNKGVKLFNTHTLSYENLPVINEDRTQVFVRDIIRSGKDEFWLASESGVFIYNLHSNRYTHLKKQYANPFSLSDNATYTLCRDREGGIWVGTYFGGVSRYASQYNTFKKYFPKAGENAISGNAVREIQEDNTGNMWIGTEDGGLNKLSPAGKFTSYQTSNKPGAISTNNIHGLLVTGDTIWVGTFENGLDLFSISTGRVFKHFDMGDKSTGLKSNFIYQIFRSKDGTIWLATGHGVYTYNFAKQHFDRCEGLPDLFYIELYEDSQHNIWAGTYRNGVYIYNTVSKKSARLRDIHKNRDMMVDERINAVLEDASHSIWFGTERGLFKFEKDKKHIRRFDTQTGFPSDVIYSIFPDQYQRLWISTSKGLVCLDPLTNNFRVFTTANGLLSDQFNYRSLYEDAAGRVYMGSVKGMISFVPFLDTQKHTSPNYITGLQIDNQEVELHALGSPLEKSIILTDTLLLNHSQSSFSIDFASLSYTSAPNTQYRYRMEGLDNRWTNLERNRRVYFTRLSPGIYKFSFMSANSTGAWSKKAKTLTIIISPPFWASKWAFAFYLVSAVLLLYFAITNYIKKINNRHQRKISVLKMQQEKEVYESKIAFFTNVAHEIRTPLSLIIAPMERVIKAAENLPAIQGNLTIMEKNAKHLLELTNQLLDFRKTEARGYDLNFVRTDIRELLNSVVIRFNDLANERGLDYRLFLSEDNFIAYIDREIFAKIISNLIDNAVKYAESKIDIQLDPPGADNETFSVQVKSDGLPIPKDKNEEIFEAFYRLQNSRNAVGSGLGLSLSRSLAELHRGTLILLPHEVQMNIFQLTLPIHQKIEFNVKARIS</sequence>
<gene>
    <name evidence="6" type="ORF">SAMN05443550_105276</name>
</gene>
<dbReference type="InterPro" id="IPR011123">
    <property type="entry name" value="Y_Y_Y"/>
</dbReference>
<evidence type="ECO:0000256" key="1">
    <source>
        <dbReference type="ARBA" id="ARBA00000085"/>
    </source>
</evidence>
<dbReference type="InterPro" id="IPR036890">
    <property type="entry name" value="HATPase_C_sf"/>
</dbReference>
<dbReference type="SUPFAM" id="SSF47384">
    <property type="entry name" value="Homodimeric domain of signal transducing histidine kinase"/>
    <property type="match status" value="1"/>
</dbReference>
<dbReference type="OrthoDB" id="9809670at2"/>
<dbReference type="PANTHER" id="PTHR43547:SF2">
    <property type="entry name" value="HYBRID SIGNAL TRANSDUCTION HISTIDINE KINASE C"/>
    <property type="match status" value="1"/>
</dbReference>
<feature type="transmembrane region" description="Helical" evidence="4">
    <location>
        <begin position="773"/>
        <end position="794"/>
    </location>
</feature>
<dbReference type="Gene3D" id="2.130.10.10">
    <property type="entry name" value="YVTN repeat-like/Quinoprotein amine dehydrogenase"/>
    <property type="match status" value="2"/>
</dbReference>
<dbReference type="SMART" id="SM00388">
    <property type="entry name" value="HisKA"/>
    <property type="match status" value="1"/>
</dbReference>
<evidence type="ECO:0000259" key="5">
    <source>
        <dbReference type="PROSITE" id="PS50109"/>
    </source>
</evidence>
<dbReference type="FunFam" id="1.10.287.130:FF:000045">
    <property type="entry name" value="Two-component system sensor histidine kinase/response regulator"/>
    <property type="match status" value="1"/>
</dbReference>
<dbReference type="CDD" id="cd00075">
    <property type="entry name" value="HATPase"/>
    <property type="match status" value="1"/>
</dbReference>
<evidence type="ECO:0000256" key="3">
    <source>
        <dbReference type="ARBA" id="ARBA00022553"/>
    </source>
</evidence>
<dbReference type="Pfam" id="PF00512">
    <property type="entry name" value="HisKA"/>
    <property type="match status" value="1"/>
</dbReference>
<dbReference type="AlphaFoldDB" id="A0A1H4E702"/>
<dbReference type="InterPro" id="IPR004358">
    <property type="entry name" value="Sig_transdc_His_kin-like_C"/>
</dbReference>
<evidence type="ECO:0000313" key="6">
    <source>
        <dbReference type="EMBL" id="SEA80854.1"/>
    </source>
</evidence>
<dbReference type="InterPro" id="IPR005467">
    <property type="entry name" value="His_kinase_dom"/>
</dbReference>
<comment type="catalytic activity">
    <reaction evidence="1">
        <text>ATP + protein L-histidine = ADP + protein N-phospho-L-histidine.</text>
        <dbReference type="EC" id="2.7.13.3"/>
    </reaction>
</comment>
<dbReference type="Pfam" id="PF07494">
    <property type="entry name" value="Reg_prop"/>
    <property type="match status" value="6"/>
</dbReference>
<dbReference type="InterPro" id="IPR003594">
    <property type="entry name" value="HATPase_dom"/>
</dbReference>
<dbReference type="InterPro" id="IPR036097">
    <property type="entry name" value="HisK_dim/P_sf"/>
</dbReference>
<dbReference type="Pfam" id="PF07495">
    <property type="entry name" value="Y_Y_Y"/>
    <property type="match status" value="1"/>
</dbReference>
<evidence type="ECO:0000256" key="2">
    <source>
        <dbReference type="ARBA" id="ARBA00012438"/>
    </source>
</evidence>